<gene>
    <name evidence="3" type="ORF">HNP60_000579</name>
</gene>
<dbReference type="NCBIfam" id="TIGR02595">
    <property type="entry name" value="PEP_CTERM"/>
    <property type="match status" value="1"/>
</dbReference>
<dbReference type="RefSeq" id="WP_184149965.1">
    <property type="nucleotide sequence ID" value="NZ_JACHKA010000001.1"/>
</dbReference>
<evidence type="ECO:0000313" key="3">
    <source>
        <dbReference type="EMBL" id="MBB5984605.1"/>
    </source>
</evidence>
<accession>A0ABR6NBF3</accession>
<dbReference type="NCBIfam" id="NF035944">
    <property type="entry name" value="PEPxxWA-CTERM"/>
    <property type="match status" value="1"/>
</dbReference>
<dbReference type="Proteomes" id="UP001138540">
    <property type="component" value="Unassembled WGS sequence"/>
</dbReference>
<dbReference type="EMBL" id="JACHKA010000001">
    <property type="protein sequence ID" value="MBB5984605.1"/>
    <property type="molecule type" value="Genomic_DNA"/>
</dbReference>
<organism evidence="3 4">
    <name type="scientific">Sphingobium lignivorans</name>
    <dbReference type="NCBI Taxonomy" id="2735886"/>
    <lineage>
        <taxon>Bacteria</taxon>
        <taxon>Pseudomonadati</taxon>
        <taxon>Pseudomonadota</taxon>
        <taxon>Alphaproteobacteria</taxon>
        <taxon>Sphingomonadales</taxon>
        <taxon>Sphingomonadaceae</taxon>
        <taxon>Sphingobium</taxon>
    </lineage>
</organism>
<feature type="signal peptide" evidence="1">
    <location>
        <begin position="1"/>
        <end position="22"/>
    </location>
</feature>
<feature type="domain" description="Ice-binding protein C-terminal" evidence="2">
    <location>
        <begin position="159"/>
        <end position="182"/>
    </location>
</feature>
<dbReference type="Pfam" id="PF07589">
    <property type="entry name" value="PEP-CTERM"/>
    <property type="match status" value="1"/>
</dbReference>
<keyword evidence="1" id="KW-0732">Signal</keyword>
<comment type="caution">
    <text evidence="3">The sequence shown here is derived from an EMBL/GenBank/DDBJ whole genome shotgun (WGS) entry which is preliminary data.</text>
</comment>
<name>A0ABR6NBF3_9SPHN</name>
<reference evidence="3 4" key="1">
    <citation type="submission" date="2020-08" db="EMBL/GenBank/DDBJ databases">
        <title>Exploring microbial biodiversity for novel pathways involved in the catabolism of aromatic compounds derived from lignin.</title>
        <authorList>
            <person name="Elkins J."/>
        </authorList>
    </citation>
    <scope>NUCLEOTIDE SEQUENCE [LARGE SCALE GENOMIC DNA]</scope>
    <source>
        <strain evidence="3 4">B1D3A</strain>
    </source>
</reference>
<keyword evidence="4" id="KW-1185">Reference proteome</keyword>
<protein>
    <recommendedName>
        <fullName evidence="2">Ice-binding protein C-terminal domain-containing protein</fullName>
    </recommendedName>
</protein>
<sequence>MFKTKYLLLAAALAVAPSASQAVVVDFEGLSTGAMPANYGGIDWSANGWYVYEGEQSPYTPASGSFRAYADSLSPTGTMMWAAPVTFGGAYFAGYNMLSVDLYFGGSLVSSTGAVSLNAAPTLIGNGYAGLVDKVVITGSGGNLWVIDDVTYDVASAGAVPEPATWAMMIGGFALAGGAMRRQRATRIRFA</sequence>
<dbReference type="InterPro" id="IPR013424">
    <property type="entry name" value="Ice-binding_C"/>
</dbReference>
<evidence type="ECO:0000313" key="4">
    <source>
        <dbReference type="Proteomes" id="UP001138540"/>
    </source>
</evidence>
<evidence type="ECO:0000256" key="1">
    <source>
        <dbReference type="SAM" id="SignalP"/>
    </source>
</evidence>
<proteinExistence type="predicted"/>
<evidence type="ECO:0000259" key="2">
    <source>
        <dbReference type="Pfam" id="PF07589"/>
    </source>
</evidence>
<feature type="chain" id="PRO_5045478576" description="Ice-binding protein C-terminal domain-containing protein" evidence="1">
    <location>
        <begin position="23"/>
        <end position="191"/>
    </location>
</feature>